<dbReference type="AlphaFoldDB" id="A0A7V5J082"/>
<reference evidence="2" key="1">
    <citation type="journal article" date="2020" name="mSystems">
        <title>Genome- and Community-Level Interaction Insights into Carbon Utilization and Element Cycling Functions of Hydrothermarchaeota in Hydrothermal Sediment.</title>
        <authorList>
            <person name="Zhou Z."/>
            <person name="Liu Y."/>
            <person name="Xu W."/>
            <person name="Pan J."/>
            <person name="Luo Z.H."/>
            <person name="Li M."/>
        </authorList>
    </citation>
    <scope>NUCLEOTIDE SEQUENCE [LARGE SCALE GENOMIC DNA]</scope>
    <source>
        <strain evidence="2">HyVt-517</strain>
    </source>
</reference>
<accession>A0A7V5J082</accession>
<feature type="active site" description="Proton donor" evidence="1">
    <location>
        <position position="76"/>
    </location>
</feature>
<dbReference type="EMBL" id="DRNS01000032">
    <property type="protein sequence ID" value="HHH14158.1"/>
    <property type="molecule type" value="Genomic_DNA"/>
</dbReference>
<evidence type="ECO:0000256" key="1">
    <source>
        <dbReference type="PIRSR" id="PIRSR004789-50"/>
    </source>
</evidence>
<sequence>MEPKKENELRILFIGDIVSYLGRKAVKECVPKLKKEYDVDLVVANCENTTGGRGISIDHYWQLVESGIDAFTSGEHIYRNPSILDEIENLDIAVPLNLYPSLLGKRFVSVKDKRGQEVIFVSLLGKVFMDPYVYNPFFSIQNFVEEHNNKTIIVDFHAEATSEKRAMGFFLQGKVAGVLGTHTHIPTADEQILGGKTAYITDVGMTGSKNSVIGVKKEIILKRFTTGEKERFEWEREGDYLLNAVIISIDTKGQMAKNICRVNILCGGKE</sequence>
<dbReference type="PIRSF" id="PIRSF004789">
    <property type="entry name" value="DR1281"/>
    <property type="match status" value="1"/>
</dbReference>
<dbReference type="PANTHER" id="PTHR36303:SF1">
    <property type="entry name" value="2',3'-CYCLIC-NUCLEOTIDE 2'-PHOSPHODIESTERASE"/>
    <property type="match status" value="1"/>
</dbReference>
<proteinExistence type="predicted"/>
<dbReference type="InterPro" id="IPR005235">
    <property type="entry name" value="YmdB-like"/>
</dbReference>
<dbReference type="Gene3D" id="3.60.21.10">
    <property type="match status" value="1"/>
</dbReference>
<protein>
    <submittedName>
        <fullName evidence="2">YmdB family metallophosphoesterase</fullName>
    </submittedName>
</protein>
<dbReference type="SUPFAM" id="SSF56300">
    <property type="entry name" value="Metallo-dependent phosphatases"/>
    <property type="match status" value="1"/>
</dbReference>
<gene>
    <name evidence="2" type="ORF">ENJ78_00435</name>
</gene>
<dbReference type="InterPro" id="IPR029052">
    <property type="entry name" value="Metallo-depent_PP-like"/>
</dbReference>
<dbReference type="Proteomes" id="UP000886106">
    <property type="component" value="Unassembled WGS sequence"/>
</dbReference>
<organism evidence="2">
    <name type="scientific">candidate division WWE3 bacterium</name>
    <dbReference type="NCBI Taxonomy" id="2053526"/>
    <lineage>
        <taxon>Bacteria</taxon>
        <taxon>Katanobacteria</taxon>
    </lineage>
</organism>
<name>A0A7V5J082_UNCKA</name>
<comment type="caution">
    <text evidence="2">The sequence shown here is derived from an EMBL/GenBank/DDBJ whole genome shotgun (WGS) entry which is preliminary data.</text>
</comment>
<dbReference type="PANTHER" id="PTHR36303">
    <property type="entry name" value="2',3'-CYCLIC-NUCLEOTIDE 2'-PHOSPHODIESTERASE"/>
    <property type="match status" value="1"/>
</dbReference>
<dbReference type="GO" id="GO:0004113">
    <property type="term" value="F:2',3'-cyclic-nucleotide 3'-phosphodiesterase activity"/>
    <property type="evidence" value="ECO:0007669"/>
    <property type="project" value="TreeGrafter"/>
</dbReference>
<dbReference type="Pfam" id="PF13277">
    <property type="entry name" value="YmdB"/>
    <property type="match status" value="1"/>
</dbReference>
<evidence type="ECO:0000313" key="2">
    <source>
        <dbReference type="EMBL" id="HHH14158.1"/>
    </source>
</evidence>